<proteinExistence type="predicted"/>
<feature type="compositionally biased region" description="Pro residues" evidence="1">
    <location>
        <begin position="130"/>
        <end position="142"/>
    </location>
</feature>
<feature type="compositionally biased region" description="Gly residues" evidence="1">
    <location>
        <begin position="65"/>
        <end position="76"/>
    </location>
</feature>
<evidence type="ECO:0000313" key="2">
    <source>
        <dbReference type="EMBL" id="MPL93305.1"/>
    </source>
</evidence>
<feature type="compositionally biased region" description="Basic and acidic residues" evidence="1">
    <location>
        <begin position="53"/>
        <end position="62"/>
    </location>
</feature>
<comment type="caution">
    <text evidence="2">The sequence shown here is derived from an EMBL/GenBank/DDBJ whole genome shotgun (WGS) entry which is preliminary data.</text>
</comment>
<dbReference type="EMBL" id="VSSQ01000388">
    <property type="protein sequence ID" value="MPL93305.1"/>
    <property type="molecule type" value="Genomic_DNA"/>
</dbReference>
<evidence type="ECO:0000256" key="1">
    <source>
        <dbReference type="SAM" id="MobiDB-lite"/>
    </source>
</evidence>
<feature type="compositionally biased region" description="Basic and acidic residues" evidence="1">
    <location>
        <begin position="81"/>
        <end position="107"/>
    </location>
</feature>
<sequence>MARPGLEQEAAGGEFRPHAGQQKRRHLGLEILDHAEAKAAQPRGIGKPNARPAARELVEHRLGMGQEGAAGRGQGEGARAAVDELGAKRRLKRGDLLADGRGRDRKPARGGGDRALLGQRHQHLHRPEADPLPLPRHSPPPAIRAQNARPLPALASRDTRRGCIRARRRNAPLTQAAAPLA</sequence>
<name>A0A644VPM4_9ZZZZ</name>
<organism evidence="2">
    <name type="scientific">bioreactor metagenome</name>
    <dbReference type="NCBI Taxonomy" id="1076179"/>
    <lineage>
        <taxon>unclassified sequences</taxon>
        <taxon>metagenomes</taxon>
        <taxon>ecological metagenomes</taxon>
    </lineage>
</organism>
<accession>A0A644VPM4</accession>
<reference evidence="2" key="1">
    <citation type="submission" date="2019-08" db="EMBL/GenBank/DDBJ databases">
        <authorList>
            <person name="Kucharzyk K."/>
            <person name="Murdoch R.W."/>
            <person name="Higgins S."/>
            <person name="Loffler F."/>
        </authorList>
    </citation>
    <scope>NUCLEOTIDE SEQUENCE</scope>
</reference>
<feature type="region of interest" description="Disordered" evidence="1">
    <location>
        <begin position="1"/>
        <end position="181"/>
    </location>
</feature>
<gene>
    <name evidence="2" type="ORF">SDC9_39431</name>
</gene>
<protein>
    <submittedName>
        <fullName evidence="2">Uncharacterized protein</fullName>
    </submittedName>
</protein>
<feature type="compositionally biased region" description="Basic and acidic residues" evidence="1">
    <location>
        <begin position="27"/>
        <end position="37"/>
    </location>
</feature>
<dbReference type="AlphaFoldDB" id="A0A644VPM4"/>